<evidence type="ECO:0000313" key="3">
    <source>
        <dbReference type="EMBL" id="CDI54185.1"/>
    </source>
</evidence>
<name>A0A077QVK9_9BASI</name>
<dbReference type="EMBL" id="HG529605">
    <property type="protein sequence ID" value="CDI54185.1"/>
    <property type="molecule type" value="Genomic_DNA"/>
</dbReference>
<sequence>MQKLPFLVLATLLKLATIVSATHIATGSFTAVTLNVAGLPEDLNGNGEGDKKANSITIGQKFAQYDFDIINVQEDFNYHAYIYNNDDHPYRTPTSGGVPFGSGLNTLSTIRFKDLVRVDWEECDPNEGDCLIPKGYTVVTLVLPGGYELDVFNLHMDAGSDAGDSTARTSNFNQVAQAIASRSDPAGRAVIVMGDTNSRYTRPKDNLLSFLSQTELTDTWVQLVRGGKAPASTDPALVCASPIPHTTNCEIVDKVLYKNGKDVTLTPSNWQYLGMQFTNATGAPLSDHTPIFVDFSYTVA</sequence>
<feature type="signal peptide" evidence="1">
    <location>
        <begin position="1"/>
        <end position="21"/>
    </location>
</feature>
<feature type="chain" id="PRO_5001723076" description="Inositol polyphosphate-related phosphatase domain-containing protein" evidence="1">
    <location>
        <begin position="22"/>
        <end position="300"/>
    </location>
</feature>
<keyword evidence="1" id="KW-0732">Signal</keyword>
<proteinExistence type="predicted"/>
<dbReference type="AlphaFoldDB" id="A0A077QVK9"/>
<dbReference type="SUPFAM" id="SSF56219">
    <property type="entry name" value="DNase I-like"/>
    <property type="match status" value="1"/>
</dbReference>
<dbReference type="InterPro" id="IPR036691">
    <property type="entry name" value="Endo/exonu/phosph_ase_sf"/>
</dbReference>
<dbReference type="InterPro" id="IPR038772">
    <property type="entry name" value="Sph/SMPD2-like"/>
</dbReference>
<feature type="domain" description="Inositol polyphosphate-related phosphatase" evidence="2">
    <location>
        <begin position="61"/>
        <end position="228"/>
    </location>
</feature>
<protein>
    <recommendedName>
        <fullName evidence="2">Inositol polyphosphate-related phosphatase domain-containing protein</fullName>
    </recommendedName>
</protein>
<evidence type="ECO:0000259" key="2">
    <source>
        <dbReference type="Pfam" id="PF22669"/>
    </source>
</evidence>
<dbReference type="Pfam" id="PF22669">
    <property type="entry name" value="Exo_endo_phos2"/>
    <property type="match status" value="1"/>
</dbReference>
<organism evidence="3">
    <name type="scientific">Melanopsichium pennsylvanicum 4</name>
    <dbReference type="NCBI Taxonomy" id="1398559"/>
    <lineage>
        <taxon>Eukaryota</taxon>
        <taxon>Fungi</taxon>
        <taxon>Dikarya</taxon>
        <taxon>Basidiomycota</taxon>
        <taxon>Ustilaginomycotina</taxon>
        <taxon>Ustilaginomycetes</taxon>
        <taxon>Ustilaginales</taxon>
        <taxon>Ustilaginaceae</taxon>
        <taxon>Melanopsichium</taxon>
    </lineage>
</organism>
<dbReference type="GO" id="GO:0046856">
    <property type="term" value="P:phosphatidylinositol dephosphorylation"/>
    <property type="evidence" value="ECO:0007669"/>
    <property type="project" value="InterPro"/>
</dbReference>
<dbReference type="PANTHER" id="PTHR16320:SF1">
    <property type="entry name" value="SPHINGOMYELINASE DDB_G0288017"/>
    <property type="match status" value="1"/>
</dbReference>
<dbReference type="GO" id="GO:0005737">
    <property type="term" value="C:cytoplasm"/>
    <property type="evidence" value="ECO:0007669"/>
    <property type="project" value="TreeGrafter"/>
</dbReference>
<reference evidence="3" key="1">
    <citation type="journal article" date="2014" name="Genome Biol. Evol.">
        <title>Gene Loss Rather Than Gene Gain Is Associated with a Host Jump from Monocots to Dicots in the Smut Fungus Melanopsichium pennsylvanicum.</title>
        <authorList>
            <person name="Sharma R."/>
            <person name="Mishra B."/>
            <person name="Runge F."/>
            <person name="Thines M."/>
        </authorList>
    </citation>
    <scope>NUCLEOTIDE SEQUENCE</scope>
    <source>
        <strain evidence="3">4</strain>
    </source>
</reference>
<dbReference type="GO" id="GO:0004767">
    <property type="term" value="F:sphingomyelin phosphodiesterase activity"/>
    <property type="evidence" value="ECO:0007669"/>
    <property type="project" value="InterPro"/>
</dbReference>
<dbReference type="GO" id="GO:0016791">
    <property type="term" value="F:phosphatase activity"/>
    <property type="evidence" value="ECO:0007669"/>
    <property type="project" value="InterPro"/>
</dbReference>
<dbReference type="Gene3D" id="3.60.10.10">
    <property type="entry name" value="Endonuclease/exonuclease/phosphatase"/>
    <property type="match status" value="1"/>
</dbReference>
<dbReference type="PANTHER" id="PTHR16320">
    <property type="entry name" value="SPHINGOMYELINASE FAMILY MEMBER"/>
    <property type="match status" value="1"/>
</dbReference>
<accession>A0A077QVK9</accession>
<dbReference type="InterPro" id="IPR000300">
    <property type="entry name" value="IPPc"/>
</dbReference>
<evidence type="ECO:0000256" key="1">
    <source>
        <dbReference type="SAM" id="SignalP"/>
    </source>
</evidence>